<evidence type="ECO:0000256" key="10">
    <source>
        <dbReference type="SAM" id="Phobius"/>
    </source>
</evidence>
<evidence type="ECO:0000256" key="4">
    <source>
        <dbReference type="ARBA" id="ARBA00022989"/>
    </source>
</evidence>
<feature type="transmembrane region" description="Helical" evidence="10">
    <location>
        <begin position="36"/>
        <end position="61"/>
    </location>
</feature>
<dbReference type="GO" id="GO:0007218">
    <property type="term" value="P:neuropeptide signaling pathway"/>
    <property type="evidence" value="ECO:0007669"/>
    <property type="project" value="TreeGrafter"/>
</dbReference>
<reference evidence="12" key="2">
    <citation type="submission" date="2025-08" db="UniProtKB">
        <authorList>
            <consortium name="Ensembl"/>
        </authorList>
    </citation>
    <scope>IDENTIFICATION</scope>
</reference>
<evidence type="ECO:0000256" key="2">
    <source>
        <dbReference type="ARBA" id="ARBA00022475"/>
    </source>
</evidence>
<gene>
    <name evidence="12" type="primary">GPR149</name>
</gene>
<evidence type="ECO:0000256" key="6">
    <source>
        <dbReference type="ARBA" id="ARBA00023136"/>
    </source>
</evidence>
<dbReference type="PANTHER" id="PTHR24229:SF32">
    <property type="entry name" value="G-PROTEIN COUPLED RECEPTOR 149-RELATED"/>
    <property type="match status" value="1"/>
</dbReference>
<evidence type="ECO:0000256" key="3">
    <source>
        <dbReference type="ARBA" id="ARBA00022692"/>
    </source>
</evidence>
<sequence>LLFFFSFPRDICRFYATLHSETELDPTPNRPRPLTVFFLCLTFVMTITALVGSIYSLVCLLKMPNKTVLSMMVASWSVDDLISVLPMTIFLFLQWPKDSPRDSQALCATSAFLYLFQGISSNLKASVIVCYNFYTLHRSAASPGAASQPRALLVVLLTIWVASLLICTNPLWGWGAFERTPWGCLGDHNSSLLLFAVYSISFCVLAGFSVPLTYQLLCSDQLPGIRVNYQEISRGGGFTPCTPPSRGSALPTTPEDARTPTVQFYRGPGSTLTSEAAFGLGPPAGRRPRTGAEAGMRDFRRPGRETRSVQRGSRSFSVSIAQKRFSLILALTKVVLWLPMMIHMVARRTPEFQSLPFELFSFLLTTLAATVTPVFVLSERWTHLPCGCIINCPRNAYAVASEDTKTKRKGFEFNLSFQHSYGIYKISQDNHCDEDEDENSISYHNLMDYECETVRDTQKDTSNFLHAIKVEFSTTASQDSSMLPDINKTTNTVSTETKQDSDKSIEQVLTDKTGVFVTEDARNFEKSSFLEGPERRLSHEESHKPELSDWEWCRSKSERTPRQRCGGALAIPLCAFQGTVSLHAPTGKTLSLSTYEVSAEGQKITPAAKKIEVYRSKSVGHEPNPEDSPTTFPDTSVKIHLEVLEICDNEEAMDTVSIISNISQSSTQVRSPSLRYSRKENRFVSCDLGETASYSLFIPTNNPDSDINISIPDTVEAHRQNSQKQHLERDGYQEEIQLLNKAYRKREEEGNGS</sequence>
<keyword evidence="6 10" id="KW-0472">Membrane</keyword>
<feature type="transmembrane region" description="Helical" evidence="10">
    <location>
        <begin position="151"/>
        <end position="172"/>
    </location>
</feature>
<dbReference type="OMA" id="TKVVLWL"/>
<dbReference type="GO" id="GO:0042923">
    <property type="term" value="F:neuropeptide binding"/>
    <property type="evidence" value="ECO:0007669"/>
    <property type="project" value="TreeGrafter"/>
</dbReference>
<evidence type="ECO:0000313" key="12">
    <source>
        <dbReference type="Ensembl" id="ENSVURP00010022547.1"/>
    </source>
</evidence>
<evidence type="ECO:0000256" key="1">
    <source>
        <dbReference type="ARBA" id="ARBA00004651"/>
    </source>
</evidence>
<dbReference type="InterPro" id="IPR017452">
    <property type="entry name" value="GPCR_Rhodpsn_7TM"/>
</dbReference>
<dbReference type="GO" id="GO:0043005">
    <property type="term" value="C:neuron projection"/>
    <property type="evidence" value="ECO:0007669"/>
    <property type="project" value="TreeGrafter"/>
</dbReference>
<dbReference type="AlphaFoldDB" id="A0A4X2LNZ1"/>
<dbReference type="Gene3D" id="1.20.1070.10">
    <property type="entry name" value="Rhodopsin 7-helix transmembrane proteins"/>
    <property type="match status" value="1"/>
</dbReference>
<keyword evidence="8" id="KW-0807">Transducer</keyword>
<dbReference type="GeneTree" id="ENSGT00390000003715"/>
<evidence type="ECO:0000259" key="11">
    <source>
        <dbReference type="PROSITE" id="PS50262"/>
    </source>
</evidence>
<dbReference type="PANTHER" id="PTHR24229">
    <property type="entry name" value="NEUROPEPTIDES RECEPTOR"/>
    <property type="match status" value="1"/>
</dbReference>
<evidence type="ECO:0000256" key="9">
    <source>
        <dbReference type="SAM" id="MobiDB-lite"/>
    </source>
</evidence>
<evidence type="ECO:0000256" key="5">
    <source>
        <dbReference type="ARBA" id="ARBA00023040"/>
    </source>
</evidence>
<dbReference type="GO" id="GO:0004930">
    <property type="term" value="F:G protein-coupled receptor activity"/>
    <property type="evidence" value="ECO:0007669"/>
    <property type="project" value="UniProtKB-KW"/>
</dbReference>
<dbReference type="GO" id="GO:0001547">
    <property type="term" value="P:antral ovarian follicle growth"/>
    <property type="evidence" value="ECO:0007669"/>
    <property type="project" value="Ensembl"/>
</dbReference>
<feature type="transmembrane region" description="Helical" evidence="10">
    <location>
        <begin position="112"/>
        <end position="131"/>
    </location>
</feature>
<keyword evidence="7" id="KW-0675">Receptor</keyword>
<keyword evidence="5" id="KW-0297">G-protein coupled receptor</keyword>
<dbReference type="Ensembl" id="ENSVURT00010025656.1">
    <property type="protein sequence ID" value="ENSVURP00010022547.1"/>
    <property type="gene ID" value="ENSVURG00010017273.1"/>
</dbReference>
<keyword evidence="4 10" id="KW-1133">Transmembrane helix</keyword>
<reference evidence="12" key="3">
    <citation type="submission" date="2025-09" db="UniProtKB">
        <authorList>
            <consortium name="Ensembl"/>
        </authorList>
    </citation>
    <scope>IDENTIFICATION</scope>
</reference>
<dbReference type="GO" id="GO:0060280">
    <property type="term" value="P:negative regulation of ovulation"/>
    <property type="evidence" value="ECO:0007669"/>
    <property type="project" value="Ensembl"/>
</dbReference>
<evidence type="ECO:0000256" key="7">
    <source>
        <dbReference type="ARBA" id="ARBA00023170"/>
    </source>
</evidence>
<keyword evidence="2" id="KW-1003">Cell membrane</keyword>
<dbReference type="GO" id="GO:0001546">
    <property type="term" value="P:preantral ovarian follicle growth"/>
    <property type="evidence" value="ECO:0007669"/>
    <property type="project" value="Ensembl"/>
</dbReference>
<comment type="subcellular location">
    <subcellularLocation>
        <location evidence="1">Cell membrane</location>
        <topology evidence="1">Multi-pass membrane protein</topology>
    </subcellularLocation>
</comment>
<accession>A0A4X2LNZ1</accession>
<dbReference type="GO" id="GO:0005886">
    <property type="term" value="C:plasma membrane"/>
    <property type="evidence" value="ECO:0007669"/>
    <property type="project" value="UniProtKB-SubCell"/>
</dbReference>
<name>A0A4X2LNZ1_VOMUR</name>
<proteinExistence type="predicted"/>
<dbReference type="Proteomes" id="UP000314987">
    <property type="component" value="Unassembled WGS sequence"/>
</dbReference>
<dbReference type="PROSITE" id="PS50262">
    <property type="entry name" value="G_PROTEIN_RECEP_F1_2"/>
    <property type="match status" value="1"/>
</dbReference>
<evidence type="ECO:0000313" key="13">
    <source>
        <dbReference type="Proteomes" id="UP000314987"/>
    </source>
</evidence>
<keyword evidence="3 10" id="KW-0812">Transmembrane</keyword>
<feature type="domain" description="G-protein coupled receptors family 1 profile" evidence="11">
    <location>
        <begin position="52"/>
        <end position="376"/>
    </location>
</feature>
<keyword evidence="13" id="KW-1185">Reference proteome</keyword>
<feature type="transmembrane region" description="Helical" evidence="10">
    <location>
        <begin position="73"/>
        <end position="92"/>
    </location>
</feature>
<feature type="region of interest" description="Disordered" evidence="9">
    <location>
        <begin position="240"/>
        <end position="260"/>
    </location>
</feature>
<organism evidence="12 13">
    <name type="scientific">Vombatus ursinus</name>
    <name type="common">Common wombat</name>
    <dbReference type="NCBI Taxonomy" id="29139"/>
    <lineage>
        <taxon>Eukaryota</taxon>
        <taxon>Metazoa</taxon>
        <taxon>Chordata</taxon>
        <taxon>Craniata</taxon>
        <taxon>Vertebrata</taxon>
        <taxon>Euteleostomi</taxon>
        <taxon>Mammalia</taxon>
        <taxon>Metatheria</taxon>
        <taxon>Diprotodontia</taxon>
        <taxon>Vombatidae</taxon>
        <taxon>Vombatus</taxon>
    </lineage>
</organism>
<dbReference type="SUPFAM" id="SSF81321">
    <property type="entry name" value="Family A G protein-coupled receptor-like"/>
    <property type="match status" value="1"/>
</dbReference>
<dbReference type="STRING" id="29139.ENSVURP00010022547"/>
<evidence type="ECO:0000256" key="8">
    <source>
        <dbReference type="ARBA" id="ARBA00023224"/>
    </source>
</evidence>
<reference evidence="13" key="1">
    <citation type="submission" date="2018-12" db="EMBL/GenBank/DDBJ databases">
        <authorList>
            <person name="Yazar S."/>
        </authorList>
    </citation>
    <scope>NUCLEOTIDE SEQUENCE [LARGE SCALE GENOMIC DNA]</scope>
</reference>
<dbReference type="CDD" id="cd15011">
    <property type="entry name" value="7tmA_GPR149"/>
    <property type="match status" value="1"/>
</dbReference>
<feature type="transmembrane region" description="Helical" evidence="10">
    <location>
        <begin position="192"/>
        <end position="217"/>
    </location>
</feature>
<protein>
    <submittedName>
        <fullName evidence="12">G protein-coupled receptor 149</fullName>
    </submittedName>
</protein>
<feature type="transmembrane region" description="Helical" evidence="10">
    <location>
        <begin position="325"/>
        <end position="345"/>
    </location>
</feature>